<keyword evidence="3" id="KW-1185">Reference proteome</keyword>
<dbReference type="InterPro" id="IPR050933">
    <property type="entry name" value="Circadian_TF"/>
</dbReference>
<organism evidence="2 3">
    <name type="scientific">Lichtheimia corymbifera JMRC:FSU:9682</name>
    <dbReference type="NCBI Taxonomy" id="1263082"/>
    <lineage>
        <taxon>Eukaryota</taxon>
        <taxon>Fungi</taxon>
        <taxon>Fungi incertae sedis</taxon>
        <taxon>Mucoromycota</taxon>
        <taxon>Mucoromycotina</taxon>
        <taxon>Mucoromycetes</taxon>
        <taxon>Mucorales</taxon>
        <taxon>Lichtheimiaceae</taxon>
        <taxon>Lichtheimia</taxon>
    </lineage>
</organism>
<dbReference type="CDD" id="cd00130">
    <property type="entry name" value="PAS"/>
    <property type="match status" value="2"/>
</dbReference>
<reference evidence="2" key="1">
    <citation type="submission" date="2013-08" db="EMBL/GenBank/DDBJ databases">
        <title>Gene expansion shapes genome architecture in the human pathogen Lichtheimia corymbifera: an evolutionary genomics analysis in the ancient terrestrial Mucorales (Mucoromycotina).</title>
        <authorList>
            <person name="Schwartze V.U."/>
            <person name="Winter S."/>
            <person name="Shelest E."/>
            <person name="Marcet-Houben M."/>
            <person name="Horn F."/>
            <person name="Wehner S."/>
            <person name="Hoffmann K."/>
            <person name="Riege K."/>
            <person name="Sammeth M."/>
            <person name="Nowrousian M."/>
            <person name="Valiante V."/>
            <person name="Linde J."/>
            <person name="Jacobsen I.D."/>
            <person name="Marz M."/>
            <person name="Brakhage A.A."/>
            <person name="Gabaldon T."/>
            <person name="Bocker S."/>
            <person name="Voigt K."/>
        </authorList>
    </citation>
    <scope>NUCLEOTIDE SEQUENCE [LARGE SCALE GENOMIC DNA]</scope>
    <source>
        <strain evidence="2">FSU 9682</strain>
    </source>
</reference>
<dbReference type="OrthoDB" id="411251at2759"/>
<accession>A0A068RZA6</accession>
<evidence type="ECO:0000313" key="3">
    <source>
        <dbReference type="Proteomes" id="UP000027586"/>
    </source>
</evidence>
<dbReference type="SMART" id="SM00091">
    <property type="entry name" value="PAS"/>
    <property type="match status" value="2"/>
</dbReference>
<dbReference type="InterPro" id="IPR035965">
    <property type="entry name" value="PAS-like_dom_sf"/>
</dbReference>
<dbReference type="AlphaFoldDB" id="A0A068RZA6"/>
<feature type="domain" description="PAS" evidence="1">
    <location>
        <begin position="179"/>
        <end position="225"/>
    </location>
</feature>
<dbReference type="Pfam" id="PF00989">
    <property type="entry name" value="PAS"/>
    <property type="match status" value="1"/>
</dbReference>
<gene>
    <name evidence="2" type="ORF">LCOR_06609.1</name>
</gene>
<dbReference type="NCBIfam" id="TIGR00229">
    <property type="entry name" value="sensory_box"/>
    <property type="match status" value="1"/>
</dbReference>
<dbReference type="Pfam" id="PF08447">
    <property type="entry name" value="PAS_3"/>
    <property type="match status" value="1"/>
</dbReference>
<name>A0A068RZA6_9FUNG</name>
<dbReference type="VEuPathDB" id="FungiDB:LCOR_06609.1"/>
<dbReference type="GO" id="GO:0006355">
    <property type="term" value="P:regulation of DNA-templated transcription"/>
    <property type="evidence" value="ECO:0007669"/>
    <property type="project" value="InterPro"/>
</dbReference>
<dbReference type="Gene3D" id="3.30.450.20">
    <property type="entry name" value="PAS domain"/>
    <property type="match status" value="2"/>
</dbReference>
<proteinExistence type="predicted"/>
<dbReference type="InterPro" id="IPR013767">
    <property type="entry name" value="PAS_fold"/>
</dbReference>
<sequence length="273" mass="31209">MSSDPTNFISIYDNTATANFVYLSESVTEATGWTPDELIGKKAYDLFHPDDVGSLTRIHAANVMNEKMSSMARYRSKHKDGHYVMLETVVHYCYDVIVCTNFIYDPQDIRHKIRSTSVDEVWVVDTNGALHLEGAWNDNQERMHKTLATAKQWINNRVEHPQEPRFCLIINRYTYNYTIVFISQMAEKLVGAQCDQVLGRSLLELVSERDVDVVQAQLDMVKSSDMIMRMRFNWLMDTVNNTTEAVEAIASSSNDGITVVVRLAPRISVNQQE</sequence>
<dbReference type="Proteomes" id="UP000027586">
    <property type="component" value="Unassembled WGS sequence"/>
</dbReference>
<dbReference type="STRING" id="1263082.A0A068RZA6"/>
<protein>
    <recommendedName>
        <fullName evidence="1">PAS domain-containing protein</fullName>
    </recommendedName>
</protein>
<dbReference type="EMBL" id="CBTN010000029">
    <property type="protein sequence ID" value="CDH55468.1"/>
    <property type="molecule type" value="Genomic_DNA"/>
</dbReference>
<comment type="caution">
    <text evidence="2">The sequence shown here is derived from an EMBL/GenBank/DDBJ whole genome shotgun (WGS) entry which is preliminary data.</text>
</comment>
<dbReference type="SUPFAM" id="SSF55785">
    <property type="entry name" value="PYP-like sensor domain (PAS domain)"/>
    <property type="match status" value="2"/>
</dbReference>
<evidence type="ECO:0000259" key="1">
    <source>
        <dbReference type="PROSITE" id="PS50112"/>
    </source>
</evidence>
<dbReference type="PANTHER" id="PTHR23042">
    <property type="entry name" value="CIRCADIAN PROTEIN CLOCK/ARNT/BMAL/PAS"/>
    <property type="match status" value="1"/>
</dbReference>
<dbReference type="PROSITE" id="PS50112">
    <property type="entry name" value="PAS"/>
    <property type="match status" value="2"/>
</dbReference>
<dbReference type="InterPro" id="IPR000014">
    <property type="entry name" value="PAS"/>
</dbReference>
<feature type="domain" description="PAS" evidence="1">
    <location>
        <begin position="1"/>
        <end position="67"/>
    </location>
</feature>
<evidence type="ECO:0000313" key="2">
    <source>
        <dbReference type="EMBL" id="CDH55468.1"/>
    </source>
</evidence>
<dbReference type="InterPro" id="IPR013655">
    <property type="entry name" value="PAS_fold_3"/>
</dbReference>